<dbReference type="PANTHER" id="PTHR44846">
    <property type="entry name" value="MANNOSYL-D-GLYCERATE TRANSPORT/METABOLISM SYSTEM REPRESSOR MNGR-RELATED"/>
    <property type="match status" value="1"/>
</dbReference>
<dbReference type="InterPro" id="IPR050679">
    <property type="entry name" value="Bact_HTH_transcr_reg"/>
</dbReference>
<name>A0A2P4UES5_9ACTN</name>
<evidence type="ECO:0000256" key="2">
    <source>
        <dbReference type="ARBA" id="ARBA00023125"/>
    </source>
</evidence>
<evidence type="ECO:0000313" key="6">
    <source>
        <dbReference type="Proteomes" id="UP000242367"/>
    </source>
</evidence>
<dbReference type="Proteomes" id="UP000242367">
    <property type="component" value="Unassembled WGS sequence"/>
</dbReference>
<dbReference type="PRINTS" id="PR00035">
    <property type="entry name" value="HTHGNTR"/>
</dbReference>
<sequence>MTASHPSPPTLLQRLRATFERTRESGANLPPEPVLASDLGVSRPQLREALARLEGEGLIARRSGAGTVVNTEALDIRTWLSQQEPFIETLRRAGLADASIELLSIRFRAMTGDEAAYFGRPSGCGMLDVRKRWRAGGRVHMLADYQVPVPGARGLSDISAPDDPIFDVAARVHGAPPAWEIAHTRAETADARLAGDLETDPGSPLLILDLLGVSTKGLRLYRTREHHIGNAVDYGFVRTFR</sequence>
<dbReference type="InterPro" id="IPR028978">
    <property type="entry name" value="Chorismate_lyase_/UTRA_dom_sf"/>
</dbReference>
<dbReference type="RefSeq" id="WP_103565125.1">
    <property type="nucleotide sequence ID" value="NZ_MTBP01000003.1"/>
</dbReference>
<comment type="caution">
    <text evidence="5">The sequence shown here is derived from an EMBL/GenBank/DDBJ whole genome shotgun (WGS) entry which is preliminary data.</text>
</comment>
<evidence type="ECO:0000259" key="4">
    <source>
        <dbReference type="PROSITE" id="PS50949"/>
    </source>
</evidence>
<dbReference type="GO" id="GO:0003677">
    <property type="term" value="F:DNA binding"/>
    <property type="evidence" value="ECO:0007669"/>
    <property type="project" value="UniProtKB-KW"/>
</dbReference>
<dbReference type="Pfam" id="PF00392">
    <property type="entry name" value="GntR"/>
    <property type="match status" value="1"/>
</dbReference>
<dbReference type="AlphaFoldDB" id="A0A2P4UES5"/>
<dbReference type="PROSITE" id="PS50949">
    <property type="entry name" value="HTH_GNTR"/>
    <property type="match status" value="1"/>
</dbReference>
<reference evidence="5 6" key="1">
    <citation type="journal article" date="2017" name="Chemistry">
        <title>Isolation, Biosynthesis and Chemical Modifications of Rubterolones A-F: Rare Tropolone Alkaloids from Actinomadura sp. 5-2.</title>
        <authorList>
            <person name="Guo H."/>
            <person name="Benndorf R."/>
            <person name="Leichnitz D."/>
            <person name="Klassen J.L."/>
            <person name="Vollmers J."/>
            <person name="Gorls H."/>
            <person name="Steinacker M."/>
            <person name="Weigel C."/>
            <person name="Dahse H.M."/>
            <person name="Kaster A.K."/>
            <person name="de Beer Z.W."/>
            <person name="Poulsen M."/>
            <person name="Beemelmanns C."/>
        </authorList>
    </citation>
    <scope>NUCLEOTIDE SEQUENCE [LARGE SCALE GENOMIC DNA]</scope>
    <source>
        <strain evidence="5 6">5-2</strain>
    </source>
</reference>
<protein>
    <submittedName>
        <fullName evidence="5">Pyruvate dehydrogenase complex repressor</fullName>
    </submittedName>
</protein>
<feature type="domain" description="HTH gntR-type" evidence="4">
    <location>
        <begin position="5"/>
        <end position="72"/>
    </location>
</feature>
<dbReference type="EMBL" id="MTBP01000003">
    <property type="protein sequence ID" value="POM23518.1"/>
    <property type="molecule type" value="Genomic_DNA"/>
</dbReference>
<dbReference type="InterPro" id="IPR036390">
    <property type="entry name" value="WH_DNA-bd_sf"/>
</dbReference>
<dbReference type="Gene3D" id="3.40.1410.10">
    <property type="entry name" value="Chorismate lyase-like"/>
    <property type="match status" value="1"/>
</dbReference>
<dbReference type="GO" id="GO:0045892">
    <property type="term" value="P:negative regulation of DNA-templated transcription"/>
    <property type="evidence" value="ECO:0007669"/>
    <property type="project" value="TreeGrafter"/>
</dbReference>
<proteinExistence type="predicted"/>
<dbReference type="GO" id="GO:0003700">
    <property type="term" value="F:DNA-binding transcription factor activity"/>
    <property type="evidence" value="ECO:0007669"/>
    <property type="project" value="InterPro"/>
</dbReference>
<dbReference type="SUPFAM" id="SSF64288">
    <property type="entry name" value="Chorismate lyase-like"/>
    <property type="match status" value="1"/>
</dbReference>
<dbReference type="InterPro" id="IPR000524">
    <property type="entry name" value="Tscrpt_reg_HTH_GntR"/>
</dbReference>
<organism evidence="5 6">
    <name type="scientific">Actinomadura rubteroloni</name>
    <dbReference type="NCBI Taxonomy" id="1926885"/>
    <lineage>
        <taxon>Bacteria</taxon>
        <taxon>Bacillati</taxon>
        <taxon>Actinomycetota</taxon>
        <taxon>Actinomycetes</taxon>
        <taxon>Streptosporangiales</taxon>
        <taxon>Thermomonosporaceae</taxon>
        <taxon>Actinomadura</taxon>
    </lineage>
</organism>
<dbReference type="Pfam" id="PF07702">
    <property type="entry name" value="UTRA"/>
    <property type="match status" value="1"/>
</dbReference>
<keyword evidence="3" id="KW-0804">Transcription</keyword>
<dbReference type="InterPro" id="IPR011663">
    <property type="entry name" value="UTRA"/>
</dbReference>
<evidence type="ECO:0000313" key="5">
    <source>
        <dbReference type="EMBL" id="POM23518.1"/>
    </source>
</evidence>
<dbReference type="SMART" id="SM00345">
    <property type="entry name" value="HTH_GNTR"/>
    <property type="match status" value="1"/>
</dbReference>
<keyword evidence="5" id="KW-0670">Pyruvate</keyword>
<dbReference type="InterPro" id="IPR036388">
    <property type="entry name" value="WH-like_DNA-bd_sf"/>
</dbReference>
<keyword evidence="2" id="KW-0238">DNA-binding</keyword>
<accession>A0A2P4UES5</accession>
<keyword evidence="6" id="KW-1185">Reference proteome</keyword>
<dbReference type="Gene3D" id="1.10.10.10">
    <property type="entry name" value="Winged helix-like DNA-binding domain superfamily/Winged helix DNA-binding domain"/>
    <property type="match status" value="1"/>
</dbReference>
<evidence type="ECO:0000256" key="3">
    <source>
        <dbReference type="ARBA" id="ARBA00023163"/>
    </source>
</evidence>
<evidence type="ECO:0000256" key="1">
    <source>
        <dbReference type="ARBA" id="ARBA00023015"/>
    </source>
</evidence>
<dbReference type="PANTHER" id="PTHR44846:SF1">
    <property type="entry name" value="MANNOSYL-D-GLYCERATE TRANSPORT_METABOLISM SYSTEM REPRESSOR MNGR-RELATED"/>
    <property type="match status" value="1"/>
</dbReference>
<dbReference type="SUPFAM" id="SSF46785">
    <property type="entry name" value="Winged helix' DNA-binding domain"/>
    <property type="match status" value="1"/>
</dbReference>
<keyword evidence="1" id="KW-0805">Transcription regulation</keyword>
<gene>
    <name evidence="5" type="primary">pdhR</name>
    <name evidence="5" type="ORF">BTM25_46720</name>
</gene>